<dbReference type="AlphaFoldDB" id="A0AAV7A7M0"/>
<organism evidence="1 2">
    <name type="scientific">Engystomops pustulosus</name>
    <name type="common">Tungara frog</name>
    <name type="synonym">Physalaemus pustulosus</name>
    <dbReference type="NCBI Taxonomy" id="76066"/>
    <lineage>
        <taxon>Eukaryota</taxon>
        <taxon>Metazoa</taxon>
        <taxon>Chordata</taxon>
        <taxon>Craniata</taxon>
        <taxon>Vertebrata</taxon>
        <taxon>Euteleostomi</taxon>
        <taxon>Amphibia</taxon>
        <taxon>Batrachia</taxon>
        <taxon>Anura</taxon>
        <taxon>Neobatrachia</taxon>
        <taxon>Hyloidea</taxon>
        <taxon>Leptodactylidae</taxon>
        <taxon>Leiuperinae</taxon>
        <taxon>Engystomops</taxon>
    </lineage>
</organism>
<gene>
    <name evidence="1" type="ORF">GDO81_003945</name>
</gene>
<evidence type="ECO:0000313" key="2">
    <source>
        <dbReference type="Proteomes" id="UP000824782"/>
    </source>
</evidence>
<proteinExistence type="predicted"/>
<accession>A0AAV7A7M0</accession>
<protein>
    <submittedName>
        <fullName evidence="1">Uncharacterized protein</fullName>
    </submittedName>
</protein>
<keyword evidence="2" id="KW-1185">Reference proteome</keyword>
<evidence type="ECO:0000313" key="1">
    <source>
        <dbReference type="EMBL" id="KAG8554961.1"/>
    </source>
</evidence>
<name>A0AAV7A7M0_ENGPU</name>
<dbReference type="Proteomes" id="UP000824782">
    <property type="component" value="Unassembled WGS sequence"/>
</dbReference>
<dbReference type="EMBL" id="WNYA01000010">
    <property type="protein sequence ID" value="KAG8554961.1"/>
    <property type="molecule type" value="Genomic_DNA"/>
</dbReference>
<reference evidence="1" key="1">
    <citation type="thesis" date="2020" institute="ProQuest LLC" country="789 East Eisenhower Parkway, Ann Arbor, MI, USA">
        <title>Comparative Genomics and Chromosome Evolution.</title>
        <authorList>
            <person name="Mudd A.B."/>
        </authorList>
    </citation>
    <scope>NUCLEOTIDE SEQUENCE</scope>
    <source>
        <strain evidence="1">237g6f4</strain>
        <tissue evidence="1">Blood</tissue>
    </source>
</reference>
<comment type="caution">
    <text evidence="1">The sequence shown here is derived from an EMBL/GenBank/DDBJ whole genome shotgun (WGS) entry which is preliminary data.</text>
</comment>
<sequence>MLTCRHLEGFCPYLKMASQQRLAPGRDGHNMKSLVLGLWLVPGGCQNICPFSRLWAEVLQVKEKPTRDVSIWSFKCTIQAVEEQR</sequence>